<keyword evidence="6" id="KW-0175">Coiled coil</keyword>
<comment type="similarity">
    <text evidence="1">Belongs to the disease resistance NB-LRR family.</text>
</comment>
<dbReference type="Pfam" id="PF23559">
    <property type="entry name" value="WHD_DRP"/>
    <property type="match status" value="1"/>
</dbReference>
<sequence>MEHAVVSAATGVLSPLVGRLSTLLEKEYAGLKGVRKEIVSLREEVSSMNATLLKLASEEDPDVQDREWGNQIRDLSYDIEDCIDDFMLRVDKHGHTTASPVPDDDKGFFQRNLSKLRTLGARHDIAGKIRELKARVDVVSKRHERYRFPASSSSSGGAVPIDPRLHAFYAKEDSLVGIEQPRDEVISLLTQGQGEEALAKKLKIVSIVGFGGLGKTTLASVVHRKLDQEQFDCRLVVSVSQSPDIMRIFHRILIEEFKVQPCIHNDLQGMINQLRNHLLHKRYLIIIDDLWDVSVWENALLCAFPDNNLGSRVIMTTRDNTVAENCCGQQRDCIYEMKPLNETDSRKLFFKRIFGSEDDCPNELKDISDEILRKCGGLPLAIITIASQAGKDYVIWKDDLVRQWVAEGFVHGLESAGGYFNQLVNRSMIQPVKIGYDDEVLSCRVHDLMLELIIRKYSVEENFLTAVVGNSQEIKGTVHNVRRLFHYSDVLGRRRSAPALRIGLQKVRSIASCVTDIHQVRFQDMKFLRVLVLELVYNPKDESTTQAVVDLSVICKLLLLRYLKIQSEYLLKLPPQIRMLQHLETLEIASKFDKAGLAIPSDLAQLPRLSYLSILPYMAGGLPANVGTMTQLRSLAFLVLEENTLDSIKSLHHLTNLRELYIISASGDSSAGGDEDETAHVDALQSSLSGLADCKLYLTAWSTWLSRVPQWVGRLRNIYGLEIGVGELCKDGVSVLAGLPAMARLDLWIRSAPTESIVIAGDGFPVLKHLIFTCRALCLTFEAGAMPKLRRLDLEFNDDGGGDGGFGNALVGVEHLAGLRVLSAKIGGFRSAVDAAATTGEEQADDRSAAMSRLRDAIDLHPSRPRVDITYTQGRYGLS</sequence>
<proteinExistence type="inferred from homology"/>
<organism evidence="11">
    <name type="scientific">Oryza glumipatula</name>
    <dbReference type="NCBI Taxonomy" id="40148"/>
    <lineage>
        <taxon>Eukaryota</taxon>
        <taxon>Viridiplantae</taxon>
        <taxon>Streptophyta</taxon>
        <taxon>Embryophyta</taxon>
        <taxon>Tracheophyta</taxon>
        <taxon>Spermatophyta</taxon>
        <taxon>Magnoliopsida</taxon>
        <taxon>Liliopsida</taxon>
        <taxon>Poales</taxon>
        <taxon>Poaceae</taxon>
        <taxon>BOP clade</taxon>
        <taxon>Oryzoideae</taxon>
        <taxon>Oryzeae</taxon>
        <taxon>Oryzinae</taxon>
        <taxon>Oryza</taxon>
    </lineage>
</organism>
<accession>A0A0D9YSL4</accession>
<dbReference type="Gene3D" id="3.40.50.300">
    <property type="entry name" value="P-loop containing nucleotide triphosphate hydrolases"/>
    <property type="match status" value="1"/>
</dbReference>
<evidence type="ECO:0000256" key="4">
    <source>
        <dbReference type="ARBA" id="ARBA00022741"/>
    </source>
</evidence>
<feature type="domain" description="Disease resistance protein winged helix" evidence="9">
    <location>
        <begin position="391"/>
        <end position="453"/>
    </location>
</feature>
<dbReference type="InterPro" id="IPR042197">
    <property type="entry name" value="Apaf_helical"/>
</dbReference>
<feature type="domain" description="NB-ARC" evidence="7">
    <location>
        <begin position="200"/>
        <end position="356"/>
    </location>
</feature>
<keyword evidence="3" id="KW-0677">Repeat</keyword>
<dbReference type="GO" id="GO:0098542">
    <property type="term" value="P:defense response to other organism"/>
    <property type="evidence" value="ECO:0007669"/>
    <property type="project" value="TreeGrafter"/>
</dbReference>
<evidence type="ECO:0000259" key="10">
    <source>
        <dbReference type="Pfam" id="PF23598"/>
    </source>
</evidence>
<evidence type="ECO:0000313" key="12">
    <source>
        <dbReference type="Proteomes" id="UP000026961"/>
    </source>
</evidence>
<dbReference type="AlphaFoldDB" id="A0A0D9YSL4"/>
<dbReference type="InterPro" id="IPR058922">
    <property type="entry name" value="WHD_DRP"/>
</dbReference>
<evidence type="ECO:0000259" key="7">
    <source>
        <dbReference type="Pfam" id="PF00931"/>
    </source>
</evidence>
<dbReference type="Proteomes" id="UP000026961">
    <property type="component" value="Chromosome 2"/>
</dbReference>
<feature type="domain" description="Disease resistance R13L4/SHOC-2-like LRR" evidence="10">
    <location>
        <begin position="701"/>
        <end position="866"/>
    </location>
</feature>
<dbReference type="InterPro" id="IPR041118">
    <property type="entry name" value="Rx_N"/>
</dbReference>
<dbReference type="Pfam" id="PF18052">
    <property type="entry name" value="Rx_N"/>
    <property type="match status" value="1"/>
</dbReference>
<evidence type="ECO:0000259" key="9">
    <source>
        <dbReference type="Pfam" id="PF23559"/>
    </source>
</evidence>
<dbReference type="PANTHER" id="PTHR23155:SF1028">
    <property type="entry name" value="OS08G0174800 PROTEIN"/>
    <property type="match status" value="1"/>
</dbReference>
<reference evidence="11" key="2">
    <citation type="submission" date="2018-05" db="EMBL/GenBank/DDBJ databases">
        <title>OgluRS3 (Oryza glumaepatula Reference Sequence Version 3).</title>
        <authorList>
            <person name="Zhang J."/>
            <person name="Kudrna D."/>
            <person name="Lee S."/>
            <person name="Talag J."/>
            <person name="Welchert J."/>
            <person name="Wing R.A."/>
        </authorList>
    </citation>
    <scope>NUCLEOTIDE SEQUENCE [LARGE SCALE GENOMIC DNA]</scope>
</reference>
<dbReference type="Gene3D" id="1.10.8.430">
    <property type="entry name" value="Helical domain of apoptotic protease-activating factors"/>
    <property type="match status" value="1"/>
</dbReference>
<dbReference type="InterPro" id="IPR038005">
    <property type="entry name" value="RX-like_CC"/>
</dbReference>
<feature type="domain" description="Disease resistance R13L4/SHOC-2-like LRR" evidence="10">
    <location>
        <begin position="506"/>
        <end position="691"/>
    </location>
</feature>
<reference evidence="11" key="1">
    <citation type="submission" date="2015-04" db="UniProtKB">
        <authorList>
            <consortium name="EnsemblPlants"/>
        </authorList>
    </citation>
    <scope>IDENTIFICATION</scope>
</reference>
<dbReference type="CDD" id="cd14798">
    <property type="entry name" value="RX-CC_like"/>
    <property type="match status" value="1"/>
</dbReference>
<dbReference type="InterPro" id="IPR044974">
    <property type="entry name" value="Disease_R_plants"/>
</dbReference>
<dbReference type="InterPro" id="IPR032675">
    <property type="entry name" value="LRR_dom_sf"/>
</dbReference>
<keyword evidence="2" id="KW-0433">Leucine-rich repeat</keyword>
<dbReference type="Pfam" id="PF00931">
    <property type="entry name" value="NB-ARC"/>
    <property type="match status" value="1"/>
</dbReference>
<keyword evidence="12" id="KW-1185">Reference proteome</keyword>
<dbReference type="EnsemblPlants" id="OGLUM02G17800.1">
    <property type="protein sequence ID" value="OGLUM02G17800.1"/>
    <property type="gene ID" value="OGLUM02G17800"/>
</dbReference>
<dbReference type="Gene3D" id="3.80.10.10">
    <property type="entry name" value="Ribonuclease Inhibitor"/>
    <property type="match status" value="1"/>
</dbReference>
<dbReference type="PANTHER" id="PTHR23155">
    <property type="entry name" value="DISEASE RESISTANCE PROTEIN RP"/>
    <property type="match status" value="1"/>
</dbReference>
<dbReference type="InterPro" id="IPR027417">
    <property type="entry name" value="P-loop_NTPase"/>
</dbReference>
<keyword evidence="4" id="KW-0547">Nucleotide-binding</keyword>
<dbReference type="SUPFAM" id="SSF52540">
    <property type="entry name" value="P-loop containing nucleoside triphosphate hydrolases"/>
    <property type="match status" value="1"/>
</dbReference>
<evidence type="ECO:0000256" key="5">
    <source>
        <dbReference type="ARBA" id="ARBA00022821"/>
    </source>
</evidence>
<evidence type="ECO:0000256" key="3">
    <source>
        <dbReference type="ARBA" id="ARBA00022737"/>
    </source>
</evidence>
<dbReference type="Gene3D" id="1.20.5.4130">
    <property type="match status" value="1"/>
</dbReference>
<evidence type="ECO:0008006" key="13">
    <source>
        <dbReference type="Google" id="ProtNLM"/>
    </source>
</evidence>
<dbReference type="GO" id="GO:0043531">
    <property type="term" value="F:ADP binding"/>
    <property type="evidence" value="ECO:0007669"/>
    <property type="project" value="InterPro"/>
</dbReference>
<feature type="domain" description="Disease resistance N-terminal" evidence="8">
    <location>
        <begin position="12"/>
        <end position="95"/>
    </location>
</feature>
<dbReference type="InterPro" id="IPR002182">
    <property type="entry name" value="NB-ARC"/>
</dbReference>
<evidence type="ECO:0000259" key="8">
    <source>
        <dbReference type="Pfam" id="PF18052"/>
    </source>
</evidence>
<protein>
    <recommendedName>
        <fullName evidence="13">AAA+ ATPase domain-containing protein</fullName>
    </recommendedName>
</protein>
<dbReference type="eggNOG" id="KOG4658">
    <property type="taxonomic scope" value="Eukaryota"/>
</dbReference>
<dbReference type="PRINTS" id="PR00364">
    <property type="entry name" value="DISEASERSIST"/>
</dbReference>
<dbReference type="HOGENOM" id="CLU_000837_25_1_1"/>
<name>A0A0D9YSL4_9ORYZ</name>
<dbReference type="SUPFAM" id="SSF52058">
    <property type="entry name" value="L domain-like"/>
    <property type="match status" value="1"/>
</dbReference>
<keyword evidence="5" id="KW-0611">Plant defense</keyword>
<evidence type="ECO:0000256" key="6">
    <source>
        <dbReference type="ARBA" id="ARBA00023054"/>
    </source>
</evidence>
<dbReference type="Pfam" id="PF23598">
    <property type="entry name" value="LRR_14"/>
    <property type="match status" value="2"/>
</dbReference>
<dbReference type="Gramene" id="OGLUM02G17800.1">
    <property type="protein sequence ID" value="OGLUM02G17800.1"/>
    <property type="gene ID" value="OGLUM02G17800"/>
</dbReference>
<evidence type="ECO:0000256" key="1">
    <source>
        <dbReference type="ARBA" id="ARBA00008894"/>
    </source>
</evidence>
<dbReference type="InterPro" id="IPR055414">
    <property type="entry name" value="LRR_R13L4/SHOC2-like"/>
</dbReference>
<evidence type="ECO:0000256" key="2">
    <source>
        <dbReference type="ARBA" id="ARBA00022614"/>
    </source>
</evidence>
<evidence type="ECO:0000313" key="11">
    <source>
        <dbReference type="EnsemblPlants" id="OGLUM02G17800.1"/>
    </source>
</evidence>